<evidence type="ECO:0000313" key="3">
    <source>
        <dbReference type="Proteomes" id="UP000825890"/>
    </source>
</evidence>
<dbReference type="OrthoDB" id="3637590at2759"/>
<evidence type="ECO:0000256" key="1">
    <source>
        <dbReference type="SAM" id="MobiDB-lite"/>
    </source>
</evidence>
<accession>A0A9P3CJA7</accession>
<sequence>MDCHAIASPSPIDWTPSSNDRSAFTATANTPIEELPFELLQHVYSYIGLPLRCIHHSTYDRVIIMTKTTSGHDRILIVDHEDLARSLSLSKLLHDRIGSLMHRKVPLHLKVDMVVKRSVDCKEVKVDHSSLADGIETIGTIHSHGIFLDIDCDATSFSLDPIEAEMDLSSSLDEPSQFDWIDTTDCNNIVEGEDWADEFEDYESLDSAFTLDTFTASDTSTTVTEQNAQQWMPSWDNDGNRQESKGPCSSNEEDINRHIVSSFDFEDLRQRLMLCHHTQDIAIIVNTRIDEHGDQEQELHTGRTNIFHDALIQIVEQMPRLRRHAVRVNRFTAFGSRQRGQAWTDTGVQRVSHQGAYEDGYGTLLDGLHVRYEPTGRSGNCVCGCVGAQKTDEEREDAGGPVAFDFW</sequence>
<evidence type="ECO:0000313" key="2">
    <source>
        <dbReference type="EMBL" id="GIZ43781.1"/>
    </source>
</evidence>
<comment type="caution">
    <text evidence="2">The sequence shown here is derived from an EMBL/GenBank/DDBJ whole genome shotgun (WGS) entry which is preliminary data.</text>
</comment>
<organism evidence="2 3">
    <name type="scientific">Cercospora kikuchii</name>
    <dbReference type="NCBI Taxonomy" id="84275"/>
    <lineage>
        <taxon>Eukaryota</taxon>
        <taxon>Fungi</taxon>
        <taxon>Dikarya</taxon>
        <taxon>Ascomycota</taxon>
        <taxon>Pezizomycotina</taxon>
        <taxon>Dothideomycetes</taxon>
        <taxon>Dothideomycetidae</taxon>
        <taxon>Mycosphaerellales</taxon>
        <taxon>Mycosphaerellaceae</taxon>
        <taxon>Cercospora</taxon>
    </lineage>
</organism>
<dbReference type="RefSeq" id="XP_044658268.1">
    <property type="nucleotide sequence ID" value="XM_044802333.1"/>
</dbReference>
<protein>
    <submittedName>
        <fullName evidence="2">Uncharacterized protein</fullName>
    </submittedName>
</protein>
<keyword evidence="3" id="KW-1185">Reference proteome</keyword>
<feature type="region of interest" description="Disordered" evidence="1">
    <location>
        <begin position="230"/>
        <end position="253"/>
    </location>
</feature>
<dbReference type="EMBL" id="BOLY01000004">
    <property type="protein sequence ID" value="GIZ43781.1"/>
    <property type="molecule type" value="Genomic_DNA"/>
</dbReference>
<reference evidence="2 3" key="1">
    <citation type="submission" date="2021-01" db="EMBL/GenBank/DDBJ databases">
        <title>Cercospora kikuchii MAFF 305040 whole genome shotgun sequence.</title>
        <authorList>
            <person name="Kashiwa T."/>
            <person name="Suzuki T."/>
        </authorList>
    </citation>
    <scope>NUCLEOTIDE SEQUENCE [LARGE SCALE GENOMIC DNA]</scope>
    <source>
        <strain evidence="2 3">MAFF 305040</strain>
    </source>
</reference>
<dbReference type="GeneID" id="68292570"/>
<name>A0A9P3CJA7_9PEZI</name>
<dbReference type="AlphaFoldDB" id="A0A9P3CJA7"/>
<gene>
    <name evidence="2" type="ORF">CKM354_000699500</name>
</gene>
<dbReference type="Proteomes" id="UP000825890">
    <property type="component" value="Unassembled WGS sequence"/>
</dbReference>
<proteinExistence type="predicted"/>